<organism evidence="1 2">
    <name type="scientific">Pluteus cervinus</name>
    <dbReference type="NCBI Taxonomy" id="181527"/>
    <lineage>
        <taxon>Eukaryota</taxon>
        <taxon>Fungi</taxon>
        <taxon>Dikarya</taxon>
        <taxon>Basidiomycota</taxon>
        <taxon>Agaricomycotina</taxon>
        <taxon>Agaricomycetes</taxon>
        <taxon>Agaricomycetidae</taxon>
        <taxon>Agaricales</taxon>
        <taxon>Pluteineae</taxon>
        <taxon>Pluteaceae</taxon>
        <taxon>Pluteus</taxon>
    </lineage>
</organism>
<name>A0ACD3APG1_9AGAR</name>
<keyword evidence="2" id="KW-1185">Reference proteome</keyword>
<sequence length="158" mass="18331">MNSDHGANSARLGVVEIIIFRTMCRFQTRIQAMRPRNIRPLSHVRGWCLQAGVDTSRTPTSIGNRRWKFRSNTDEQNSFFGGPSTQVPRSKSLLSLLRQILTHKSGVTSSHFRLSGEFFFYCDYRNHFRAFYPERKGSSSLPSPPVSEQLEFLQKFWR</sequence>
<proteinExistence type="predicted"/>
<reference evidence="1 2" key="1">
    <citation type="journal article" date="2019" name="Nat. Ecol. Evol.">
        <title>Megaphylogeny resolves global patterns of mushroom evolution.</title>
        <authorList>
            <person name="Varga T."/>
            <person name="Krizsan K."/>
            <person name="Foldi C."/>
            <person name="Dima B."/>
            <person name="Sanchez-Garcia M."/>
            <person name="Sanchez-Ramirez S."/>
            <person name="Szollosi G.J."/>
            <person name="Szarkandi J.G."/>
            <person name="Papp V."/>
            <person name="Albert L."/>
            <person name="Andreopoulos W."/>
            <person name="Angelini C."/>
            <person name="Antonin V."/>
            <person name="Barry K.W."/>
            <person name="Bougher N.L."/>
            <person name="Buchanan P."/>
            <person name="Buyck B."/>
            <person name="Bense V."/>
            <person name="Catcheside P."/>
            <person name="Chovatia M."/>
            <person name="Cooper J."/>
            <person name="Damon W."/>
            <person name="Desjardin D."/>
            <person name="Finy P."/>
            <person name="Geml J."/>
            <person name="Haridas S."/>
            <person name="Hughes K."/>
            <person name="Justo A."/>
            <person name="Karasinski D."/>
            <person name="Kautmanova I."/>
            <person name="Kiss B."/>
            <person name="Kocsube S."/>
            <person name="Kotiranta H."/>
            <person name="LaButti K.M."/>
            <person name="Lechner B.E."/>
            <person name="Liimatainen K."/>
            <person name="Lipzen A."/>
            <person name="Lukacs Z."/>
            <person name="Mihaltcheva S."/>
            <person name="Morgado L.N."/>
            <person name="Niskanen T."/>
            <person name="Noordeloos M.E."/>
            <person name="Ohm R.A."/>
            <person name="Ortiz-Santana B."/>
            <person name="Ovrebo C."/>
            <person name="Racz N."/>
            <person name="Riley R."/>
            <person name="Savchenko A."/>
            <person name="Shiryaev A."/>
            <person name="Soop K."/>
            <person name="Spirin V."/>
            <person name="Szebenyi C."/>
            <person name="Tomsovsky M."/>
            <person name="Tulloss R.E."/>
            <person name="Uehling J."/>
            <person name="Grigoriev I.V."/>
            <person name="Vagvolgyi C."/>
            <person name="Papp T."/>
            <person name="Martin F.M."/>
            <person name="Miettinen O."/>
            <person name="Hibbett D.S."/>
            <person name="Nagy L.G."/>
        </authorList>
    </citation>
    <scope>NUCLEOTIDE SEQUENCE [LARGE SCALE GENOMIC DNA]</scope>
    <source>
        <strain evidence="1 2">NL-1719</strain>
    </source>
</reference>
<accession>A0ACD3APG1</accession>
<gene>
    <name evidence="1" type="ORF">BDN72DRAFT_84767</name>
</gene>
<evidence type="ECO:0000313" key="1">
    <source>
        <dbReference type="EMBL" id="TFK67690.1"/>
    </source>
</evidence>
<dbReference type="Proteomes" id="UP000308600">
    <property type="component" value="Unassembled WGS sequence"/>
</dbReference>
<evidence type="ECO:0000313" key="2">
    <source>
        <dbReference type="Proteomes" id="UP000308600"/>
    </source>
</evidence>
<dbReference type="EMBL" id="ML208369">
    <property type="protein sequence ID" value="TFK67690.1"/>
    <property type="molecule type" value="Genomic_DNA"/>
</dbReference>
<protein>
    <submittedName>
        <fullName evidence="1">Uncharacterized protein</fullName>
    </submittedName>
</protein>